<keyword evidence="4 8" id="KW-0548">Nucleotidyltransferase</keyword>
<dbReference type="Proteomes" id="UP000193969">
    <property type="component" value="Unassembled WGS sequence"/>
</dbReference>
<keyword evidence="3 8" id="KW-0808">Transferase</keyword>
<feature type="binding site" evidence="8">
    <location>
        <begin position="42"/>
        <end position="45"/>
    </location>
    <ligand>
        <name>ATP</name>
        <dbReference type="ChEBI" id="CHEBI:30616"/>
    </ligand>
</feature>
<sequence length="170" mass="19547">MNLKYPVLFHKVIKGNSYSLADNKSGDELTRILATGTFDILHPGHLYYLDQARKYGNELYVLVARDSTIEHKPKPIVPEKQRLEMVKALKVVDHALLGSEEDMFKPLEEVQPDIIVLGHDQVFGEKELEDKLQKRGFKTKVVRLGKPRQCPLCSSGRIIKRILERKRTEL</sequence>
<evidence type="ECO:0000313" key="11">
    <source>
        <dbReference type="Proteomes" id="UP000193969"/>
    </source>
</evidence>
<evidence type="ECO:0000256" key="5">
    <source>
        <dbReference type="ARBA" id="ARBA00022741"/>
    </source>
</evidence>
<dbReference type="GO" id="GO:0046444">
    <property type="term" value="P:FMN metabolic process"/>
    <property type="evidence" value="ECO:0007669"/>
    <property type="project" value="UniProtKB-UniRule"/>
</dbReference>
<dbReference type="CDD" id="cd02170">
    <property type="entry name" value="cytidylyltransferase"/>
    <property type="match status" value="1"/>
</dbReference>
<proteinExistence type="inferred from homology"/>
<name>A0A1X7NXC8_9EURY</name>
<dbReference type="PANTHER" id="PTHR43793">
    <property type="entry name" value="FAD SYNTHASE"/>
    <property type="match status" value="1"/>
</dbReference>
<dbReference type="UniPathway" id="UPA00277">
    <property type="reaction ID" value="UER00407"/>
</dbReference>
<dbReference type="SUPFAM" id="SSF52374">
    <property type="entry name" value="Nucleotidylyl transferase"/>
    <property type="match status" value="1"/>
</dbReference>
<keyword evidence="1 8" id="KW-0285">Flavoprotein</keyword>
<evidence type="ECO:0000256" key="1">
    <source>
        <dbReference type="ARBA" id="ARBA00022630"/>
    </source>
</evidence>
<evidence type="ECO:0000256" key="3">
    <source>
        <dbReference type="ARBA" id="ARBA00022679"/>
    </source>
</evidence>
<dbReference type="Gene3D" id="3.40.50.620">
    <property type="entry name" value="HUPs"/>
    <property type="match status" value="1"/>
</dbReference>
<dbReference type="GO" id="GO:0006747">
    <property type="term" value="P:FAD biosynthetic process"/>
    <property type="evidence" value="ECO:0007669"/>
    <property type="project" value="UniProtKB-UniRule"/>
</dbReference>
<dbReference type="EC" id="2.7.7.2" evidence="8"/>
<dbReference type="GO" id="GO:0003919">
    <property type="term" value="F:FMN adenylyltransferase activity"/>
    <property type="evidence" value="ECO:0007669"/>
    <property type="project" value="UniProtKB-UniRule"/>
</dbReference>
<comment type="cofactor">
    <cofactor evidence="8">
        <name>a divalent metal cation</name>
        <dbReference type="ChEBI" id="CHEBI:60240"/>
    </cofactor>
</comment>
<dbReference type="HAMAP" id="MF_02115">
    <property type="entry name" value="FAD_synth_arch"/>
    <property type="match status" value="1"/>
</dbReference>
<accession>A0A1X7NXC8</accession>
<keyword evidence="11" id="KW-1185">Reference proteome</keyword>
<keyword evidence="2 8" id="KW-0288">FMN</keyword>
<evidence type="ECO:0000256" key="6">
    <source>
        <dbReference type="ARBA" id="ARBA00022827"/>
    </source>
</evidence>
<dbReference type="AlphaFoldDB" id="A0A1X7NXC8"/>
<evidence type="ECO:0000259" key="9">
    <source>
        <dbReference type="Pfam" id="PF01467"/>
    </source>
</evidence>
<evidence type="ECO:0000256" key="2">
    <source>
        <dbReference type="ARBA" id="ARBA00022643"/>
    </source>
</evidence>
<dbReference type="EMBL" id="FXBN01000003">
    <property type="protein sequence ID" value="SMH43058.1"/>
    <property type="molecule type" value="Genomic_DNA"/>
</dbReference>
<comment type="function">
    <text evidence="8">Catalyzes the transfer of the AMP portion of ATP to flavin mononucleotide (FMN) to produce flavin adenine dinucleotide (FAD) coenzyme.</text>
</comment>
<keyword evidence="5 8" id="KW-0547">Nucleotide-binding</keyword>
<comment type="pathway">
    <text evidence="8">Cofactor biosynthesis; FAD biosynthesis; FAD from FMN: step 1/1.</text>
</comment>
<gene>
    <name evidence="8" type="primary">ribL</name>
    <name evidence="10" type="ORF">SAMN06264941_1902</name>
</gene>
<dbReference type="PANTHER" id="PTHR43793:SF1">
    <property type="entry name" value="FAD SYNTHASE"/>
    <property type="match status" value="1"/>
</dbReference>
<dbReference type="Pfam" id="PF01467">
    <property type="entry name" value="CTP_transf_like"/>
    <property type="match status" value="1"/>
</dbReference>
<comment type="subunit">
    <text evidence="8">Homodimer.</text>
</comment>
<dbReference type="InterPro" id="IPR014729">
    <property type="entry name" value="Rossmann-like_a/b/a_fold"/>
</dbReference>
<dbReference type="NCBIfam" id="TIGR00125">
    <property type="entry name" value="cyt_tran_rel"/>
    <property type="match status" value="1"/>
</dbReference>
<feature type="binding site" evidence="8">
    <location>
        <position position="120"/>
    </location>
    <ligand>
        <name>ATP</name>
        <dbReference type="ChEBI" id="CHEBI:30616"/>
    </ligand>
</feature>
<comment type="similarity">
    <text evidence="8">Belongs to the archaeal FAD synthase family.</text>
</comment>
<comment type="catalytic activity">
    <reaction evidence="8">
        <text>FMN + ATP + H(+) = FAD + diphosphate</text>
        <dbReference type="Rhea" id="RHEA:17237"/>
        <dbReference type="ChEBI" id="CHEBI:15378"/>
        <dbReference type="ChEBI" id="CHEBI:30616"/>
        <dbReference type="ChEBI" id="CHEBI:33019"/>
        <dbReference type="ChEBI" id="CHEBI:57692"/>
        <dbReference type="ChEBI" id="CHEBI:58210"/>
        <dbReference type="EC" id="2.7.7.2"/>
    </reaction>
</comment>
<reference evidence="11" key="1">
    <citation type="submission" date="2017-04" db="EMBL/GenBank/DDBJ databases">
        <authorList>
            <person name="Varghese N."/>
            <person name="Submissions S."/>
        </authorList>
    </citation>
    <scope>NUCLEOTIDE SEQUENCE [LARGE SCALE GENOMIC DNA]</scope>
    <source>
        <strain evidence="11">FDF-1</strain>
    </source>
</reference>
<comment type="caution">
    <text evidence="8">Lacks conserved residue(s) required for the propagation of feature annotation.</text>
</comment>
<feature type="domain" description="Cytidyltransferase-like" evidence="9">
    <location>
        <begin position="33"/>
        <end position="161"/>
    </location>
</feature>
<evidence type="ECO:0000256" key="4">
    <source>
        <dbReference type="ARBA" id="ARBA00022695"/>
    </source>
</evidence>
<evidence type="ECO:0000313" key="10">
    <source>
        <dbReference type="EMBL" id="SMH43058.1"/>
    </source>
</evidence>
<keyword evidence="6 8" id="KW-0274">FAD</keyword>
<dbReference type="InterPro" id="IPR050385">
    <property type="entry name" value="Archaeal_FAD_synthase"/>
</dbReference>
<dbReference type="GO" id="GO:0005524">
    <property type="term" value="F:ATP binding"/>
    <property type="evidence" value="ECO:0007669"/>
    <property type="project" value="UniProtKB-UniRule"/>
</dbReference>
<dbReference type="InterPro" id="IPR024902">
    <property type="entry name" value="FAD_synth_RibL"/>
</dbReference>
<evidence type="ECO:0000256" key="7">
    <source>
        <dbReference type="ARBA" id="ARBA00022840"/>
    </source>
</evidence>
<evidence type="ECO:0000256" key="8">
    <source>
        <dbReference type="HAMAP-Rule" id="MF_02115"/>
    </source>
</evidence>
<feature type="binding site" evidence="8">
    <location>
        <begin position="37"/>
        <end position="38"/>
    </location>
    <ligand>
        <name>ATP</name>
        <dbReference type="ChEBI" id="CHEBI:30616"/>
    </ligand>
</feature>
<organism evidence="10 11">
    <name type="scientific">Methanohalophilus portucalensis FDF-1</name>
    <dbReference type="NCBI Taxonomy" id="523843"/>
    <lineage>
        <taxon>Archaea</taxon>
        <taxon>Methanobacteriati</taxon>
        <taxon>Methanobacteriota</taxon>
        <taxon>Stenosarchaea group</taxon>
        <taxon>Methanomicrobia</taxon>
        <taxon>Methanosarcinales</taxon>
        <taxon>Methanosarcinaceae</taxon>
        <taxon>Methanohalophilus</taxon>
    </lineage>
</organism>
<protein>
    <recommendedName>
        <fullName evidence="8">FAD synthase</fullName>
        <ecNumber evidence="8">2.7.7.2</ecNumber>
    </recommendedName>
    <alternativeName>
        <fullName evidence="8">FMN adenylyltransferase</fullName>
    </alternativeName>
    <alternativeName>
        <fullName evidence="8">Flavin adenine dinucleotide synthase</fullName>
    </alternativeName>
</protein>
<keyword evidence="7 8" id="KW-0067">ATP-binding</keyword>
<dbReference type="InterPro" id="IPR004821">
    <property type="entry name" value="Cyt_trans-like"/>
</dbReference>